<evidence type="ECO:0000256" key="2">
    <source>
        <dbReference type="ARBA" id="ARBA00022771"/>
    </source>
</evidence>
<dbReference type="RefSeq" id="XP_012198626.1">
    <property type="nucleotide sequence ID" value="XM_012343236.1"/>
</dbReference>
<dbReference type="InterPro" id="IPR011011">
    <property type="entry name" value="Znf_FYVE_PHD"/>
</dbReference>
<dbReference type="AlphaFoldDB" id="A0A067CND1"/>
<keyword evidence="1" id="KW-0479">Metal-binding</keyword>
<protein>
    <recommendedName>
        <fullName evidence="4">Zinc finger PHD-type domain-containing protein</fullName>
    </recommendedName>
</protein>
<accession>A0A067CND1</accession>
<keyword evidence="3" id="KW-0862">Zinc</keyword>
<dbReference type="SUPFAM" id="SSF57903">
    <property type="entry name" value="FYVE/PHD zinc finger"/>
    <property type="match status" value="1"/>
</dbReference>
<dbReference type="InterPro" id="IPR013083">
    <property type="entry name" value="Znf_RING/FYVE/PHD"/>
</dbReference>
<evidence type="ECO:0000313" key="5">
    <source>
        <dbReference type="EMBL" id="KDO30725.1"/>
    </source>
</evidence>
<dbReference type="KEGG" id="spar:SPRG_19671"/>
<dbReference type="STRING" id="695850.A0A067CND1"/>
<evidence type="ECO:0000259" key="4">
    <source>
        <dbReference type="SMART" id="SM00249"/>
    </source>
</evidence>
<dbReference type="SMART" id="SM00249">
    <property type="entry name" value="PHD"/>
    <property type="match status" value="1"/>
</dbReference>
<feature type="domain" description="Zinc finger PHD-type" evidence="4">
    <location>
        <begin position="8"/>
        <end position="60"/>
    </location>
</feature>
<reference evidence="5 6" key="1">
    <citation type="journal article" date="2013" name="PLoS Genet.">
        <title>Distinctive expansion of potential virulence genes in the genome of the oomycete fish pathogen Saprolegnia parasitica.</title>
        <authorList>
            <person name="Jiang R.H."/>
            <person name="de Bruijn I."/>
            <person name="Haas B.J."/>
            <person name="Belmonte R."/>
            <person name="Lobach L."/>
            <person name="Christie J."/>
            <person name="van den Ackerveken G."/>
            <person name="Bottin A."/>
            <person name="Bulone V."/>
            <person name="Diaz-Moreno S.M."/>
            <person name="Dumas B."/>
            <person name="Fan L."/>
            <person name="Gaulin E."/>
            <person name="Govers F."/>
            <person name="Grenville-Briggs L.J."/>
            <person name="Horner N.R."/>
            <person name="Levin J.Z."/>
            <person name="Mammella M."/>
            <person name="Meijer H.J."/>
            <person name="Morris P."/>
            <person name="Nusbaum C."/>
            <person name="Oome S."/>
            <person name="Phillips A.J."/>
            <person name="van Rooyen D."/>
            <person name="Rzeszutek E."/>
            <person name="Saraiva M."/>
            <person name="Secombes C.J."/>
            <person name="Seidl M.F."/>
            <person name="Snel B."/>
            <person name="Stassen J.H."/>
            <person name="Sykes S."/>
            <person name="Tripathy S."/>
            <person name="van den Berg H."/>
            <person name="Vega-Arreguin J.C."/>
            <person name="Wawra S."/>
            <person name="Young S.K."/>
            <person name="Zeng Q."/>
            <person name="Dieguez-Uribeondo J."/>
            <person name="Russ C."/>
            <person name="Tyler B.M."/>
            <person name="van West P."/>
        </authorList>
    </citation>
    <scope>NUCLEOTIDE SEQUENCE [LARGE SCALE GENOMIC DNA]</scope>
    <source>
        <strain evidence="5 6">CBS 223.65</strain>
    </source>
</reference>
<dbReference type="OrthoDB" id="5857104at2759"/>
<dbReference type="Proteomes" id="UP000030745">
    <property type="component" value="Unassembled WGS sequence"/>
</dbReference>
<gene>
    <name evidence="5" type="ORF">SPRG_19671</name>
</gene>
<evidence type="ECO:0000256" key="1">
    <source>
        <dbReference type="ARBA" id="ARBA00022723"/>
    </source>
</evidence>
<dbReference type="GeneID" id="24140976"/>
<feature type="non-terminal residue" evidence="5">
    <location>
        <position position="85"/>
    </location>
</feature>
<dbReference type="Gene3D" id="3.30.40.10">
    <property type="entry name" value="Zinc/RING finger domain, C3HC4 (zinc finger)"/>
    <property type="match status" value="1"/>
</dbReference>
<organism evidence="5 6">
    <name type="scientific">Saprolegnia parasitica (strain CBS 223.65)</name>
    <dbReference type="NCBI Taxonomy" id="695850"/>
    <lineage>
        <taxon>Eukaryota</taxon>
        <taxon>Sar</taxon>
        <taxon>Stramenopiles</taxon>
        <taxon>Oomycota</taxon>
        <taxon>Saprolegniomycetes</taxon>
        <taxon>Saprolegniales</taxon>
        <taxon>Saprolegniaceae</taxon>
        <taxon>Saprolegnia</taxon>
    </lineage>
</organism>
<evidence type="ECO:0000313" key="6">
    <source>
        <dbReference type="Proteomes" id="UP000030745"/>
    </source>
</evidence>
<proteinExistence type="predicted"/>
<dbReference type="InterPro" id="IPR001965">
    <property type="entry name" value="Znf_PHD"/>
</dbReference>
<name>A0A067CND1_SAPPC</name>
<dbReference type="EMBL" id="KK583200">
    <property type="protein sequence ID" value="KDO30725.1"/>
    <property type="molecule type" value="Genomic_DNA"/>
</dbReference>
<dbReference type="InterPro" id="IPR019787">
    <property type="entry name" value="Znf_PHD-finger"/>
</dbReference>
<keyword evidence="6" id="KW-1185">Reference proteome</keyword>
<evidence type="ECO:0000256" key="3">
    <source>
        <dbReference type="ARBA" id="ARBA00022833"/>
    </source>
</evidence>
<sequence length="85" mass="9178">MSEAPIQYCVCQQVDSAGLMIECSRGTGGCNSWVHPACCGLVLTETELEAIDSYICPLCESPDDDFSKMAAVNTKRANKMALKAR</sequence>
<dbReference type="Pfam" id="PF00628">
    <property type="entry name" value="PHD"/>
    <property type="match status" value="1"/>
</dbReference>
<keyword evidence="2" id="KW-0863">Zinc-finger</keyword>
<dbReference type="GO" id="GO:0008270">
    <property type="term" value="F:zinc ion binding"/>
    <property type="evidence" value="ECO:0007669"/>
    <property type="project" value="UniProtKB-KW"/>
</dbReference>
<dbReference type="VEuPathDB" id="FungiDB:SPRG_19671"/>